<name>A0A8H7RUN5_9FUNG</name>
<dbReference type="InterPro" id="IPR013078">
    <property type="entry name" value="His_Pase_superF_clade-1"/>
</dbReference>
<dbReference type="Gene3D" id="3.40.50.1240">
    <property type="entry name" value="Phosphoglycerate mutase-like"/>
    <property type="match status" value="1"/>
</dbReference>
<dbReference type="OrthoDB" id="354304at2759"/>
<evidence type="ECO:0000313" key="3">
    <source>
        <dbReference type="Proteomes" id="UP000646827"/>
    </source>
</evidence>
<dbReference type="InterPro" id="IPR029033">
    <property type="entry name" value="His_PPase_superfam"/>
</dbReference>
<dbReference type="PANTHER" id="PTHR47821:SF2">
    <property type="entry name" value="PHOSPHOGLYCERATE MUTASE FAMILY PROTEIN"/>
    <property type="match status" value="1"/>
</dbReference>
<reference evidence="2 3" key="1">
    <citation type="submission" date="2020-12" db="EMBL/GenBank/DDBJ databases">
        <title>Metabolic potential, ecology and presence of endohyphal bacteria is reflected in genomic diversity of Mucoromycotina.</title>
        <authorList>
            <person name="Muszewska A."/>
            <person name="Okrasinska A."/>
            <person name="Steczkiewicz K."/>
            <person name="Drgas O."/>
            <person name="Orlowska M."/>
            <person name="Perlinska-Lenart U."/>
            <person name="Aleksandrzak-Piekarczyk T."/>
            <person name="Szatraj K."/>
            <person name="Zielenkiewicz U."/>
            <person name="Pilsyk S."/>
            <person name="Malc E."/>
            <person name="Mieczkowski P."/>
            <person name="Kruszewska J.S."/>
            <person name="Biernat P."/>
            <person name="Pawlowska J."/>
        </authorList>
    </citation>
    <scope>NUCLEOTIDE SEQUENCE [LARGE SCALE GENOMIC DNA]</scope>
    <source>
        <strain evidence="2 3">CBS 142.35</strain>
    </source>
</reference>
<dbReference type="AlphaFoldDB" id="A0A8H7RUN5"/>
<dbReference type="Pfam" id="PF00300">
    <property type="entry name" value="His_Phos_1"/>
    <property type="match status" value="1"/>
</dbReference>
<evidence type="ECO:0000256" key="1">
    <source>
        <dbReference type="PIRSR" id="PIRSR613078-3"/>
    </source>
</evidence>
<comment type="caution">
    <text evidence="2">The sequence shown here is derived from an EMBL/GenBank/DDBJ whole genome shotgun (WGS) entry which is preliminary data.</text>
</comment>
<keyword evidence="3" id="KW-1185">Reference proteome</keyword>
<dbReference type="PANTHER" id="PTHR47821">
    <property type="entry name" value="PHOSPHOGLYCERATE MUTASE FAMILY PROTEIN"/>
    <property type="match status" value="1"/>
</dbReference>
<evidence type="ECO:0008006" key="4">
    <source>
        <dbReference type="Google" id="ProtNLM"/>
    </source>
</evidence>
<gene>
    <name evidence="2" type="ORF">INT45_002364</name>
</gene>
<sequence>MTATEYNHLPKQLKNHYILARHGFSLANNDKLICSNPDIAIPEVGGPRNTGYGLHEIGIEQVEASAKTLAEHLGDKKNQVKVYCSPFLRTKMTAQIFSKGLGVTAEPTPNMALRERFYGKLDMTSDENYKLCWIDDNAAPDHGEHSQYGIESTSSVVDRTTKFIVEEIEANMEGQTVLLVAHGDVVQCMMTAFRHIEAWRHRELKHVDTANWRDMVQEQQEQE</sequence>
<dbReference type="CDD" id="cd07067">
    <property type="entry name" value="HP_PGM_like"/>
    <property type="match status" value="1"/>
</dbReference>
<dbReference type="Proteomes" id="UP000646827">
    <property type="component" value="Unassembled WGS sequence"/>
</dbReference>
<feature type="site" description="Transition state stabilizer" evidence="1">
    <location>
        <position position="182"/>
    </location>
</feature>
<evidence type="ECO:0000313" key="2">
    <source>
        <dbReference type="EMBL" id="KAG2218114.1"/>
    </source>
</evidence>
<accession>A0A8H7RUN5</accession>
<protein>
    <recommendedName>
        <fullName evidence="4">Phosphoglycerate mutase</fullName>
    </recommendedName>
</protein>
<organism evidence="2 3">
    <name type="scientific">Circinella minor</name>
    <dbReference type="NCBI Taxonomy" id="1195481"/>
    <lineage>
        <taxon>Eukaryota</taxon>
        <taxon>Fungi</taxon>
        <taxon>Fungi incertae sedis</taxon>
        <taxon>Mucoromycota</taxon>
        <taxon>Mucoromycotina</taxon>
        <taxon>Mucoromycetes</taxon>
        <taxon>Mucorales</taxon>
        <taxon>Lichtheimiaceae</taxon>
        <taxon>Circinella</taxon>
    </lineage>
</organism>
<dbReference type="EMBL" id="JAEPRB010000251">
    <property type="protein sequence ID" value="KAG2218114.1"/>
    <property type="molecule type" value="Genomic_DNA"/>
</dbReference>
<proteinExistence type="predicted"/>
<dbReference type="SUPFAM" id="SSF53254">
    <property type="entry name" value="Phosphoglycerate mutase-like"/>
    <property type="match status" value="1"/>
</dbReference>